<dbReference type="GO" id="GO:0005737">
    <property type="term" value="C:cytoplasm"/>
    <property type="evidence" value="ECO:0007669"/>
    <property type="project" value="UniProtKB-SubCell"/>
</dbReference>
<dbReference type="AlphaFoldDB" id="A0A3B1DJB1"/>
<keyword evidence="4" id="KW-0863">Zinc-finger</keyword>
<dbReference type="InterPro" id="IPR029045">
    <property type="entry name" value="ClpP/crotonase-like_dom_sf"/>
</dbReference>
<dbReference type="EMBL" id="UOGK01000764">
    <property type="protein sequence ID" value="VAX42836.1"/>
    <property type="molecule type" value="Genomic_DNA"/>
</dbReference>
<reference evidence="7" key="1">
    <citation type="submission" date="2018-06" db="EMBL/GenBank/DDBJ databases">
        <authorList>
            <person name="Zhirakovskaya E."/>
        </authorList>
    </citation>
    <scope>NUCLEOTIDE SEQUENCE</scope>
</reference>
<dbReference type="PANTHER" id="PTHR42995:SF5">
    <property type="entry name" value="ACETYL-COENZYME A CARBOXYLASE CARBOXYL TRANSFERASE SUBUNIT BETA, CHLOROPLASTIC"/>
    <property type="match status" value="1"/>
</dbReference>
<evidence type="ECO:0000256" key="4">
    <source>
        <dbReference type="ARBA" id="ARBA00022771"/>
    </source>
</evidence>
<evidence type="ECO:0000256" key="2">
    <source>
        <dbReference type="ARBA" id="ARBA00022679"/>
    </source>
</evidence>
<dbReference type="GO" id="GO:0006633">
    <property type="term" value="P:fatty acid biosynthetic process"/>
    <property type="evidence" value="ECO:0007669"/>
    <property type="project" value="TreeGrafter"/>
</dbReference>
<feature type="non-terminal residue" evidence="7">
    <location>
        <position position="137"/>
    </location>
</feature>
<feature type="domain" description="CoA carboxyltransferase N-terminal" evidence="6">
    <location>
        <begin position="24"/>
        <end position="137"/>
    </location>
</feature>
<keyword evidence="2 7" id="KW-0808">Transferase</keyword>
<sequence>MTQTQARTQTKPATERRSSIPEGLWLRCPGCGQMVYRRQMEANLHVCPECSHHYRIGAVERVKQLADTGSFAPMFTNIESRDPLGFKDLKKYPDRLLAEKLKTGQTDAVQAGMAFIKGRQAMLCCLDLTFMMGSMGS</sequence>
<dbReference type="PANTHER" id="PTHR42995">
    <property type="entry name" value="ACETYL-COENZYME A CARBOXYLASE CARBOXYL TRANSFERASE SUBUNIT BETA, CHLOROPLASTIC"/>
    <property type="match status" value="1"/>
</dbReference>
<evidence type="ECO:0000259" key="6">
    <source>
        <dbReference type="PROSITE" id="PS50980"/>
    </source>
</evidence>
<accession>A0A3B1DJB1</accession>
<evidence type="ECO:0000313" key="7">
    <source>
        <dbReference type="EMBL" id="VAX42836.1"/>
    </source>
</evidence>
<dbReference type="GO" id="GO:0003989">
    <property type="term" value="F:acetyl-CoA carboxylase activity"/>
    <property type="evidence" value="ECO:0007669"/>
    <property type="project" value="UniProtKB-EC"/>
</dbReference>
<comment type="subcellular location">
    <subcellularLocation>
        <location evidence="1">Cytoplasm</location>
    </subcellularLocation>
</comment>
<dbReference type="GO" id="GO:2001295">
    <property type="term" value="P:malonyl-CoA biosynthetic process"/>
    <property type="evidence" value="ECO:0007669"/>
    <property type="project" value="TreeGrafter"/>
</dbReference>
<keyword evidence="5" id="KW-0862">Zinc</keyword>
<evidence type="ECO:0000256" key="5">
    <source>
        <dbReference type="ARBA" id="ARBA00022833"/>
    </source>
</evidence>
<dbReference type="InterPro" id="IPR011762">
    <property type="entry name" value="COA_CT_N"/>
</dbReference>
<gene>
    <name evidence="7" type="ORF">MNBD_PLANCTO03-1074</name>
</gene>
<dbReference type="InterPro" id="IPR041010">
    <property type="entry name" value="Znf-ACC"/>
</dbReference>
<keyword evidence="3" id="KW-0479">Metal-binding</keyword>
<dbReference type="GO" id="GO:0016740">
    <property type="term" value="F:transferase activity"/>
    <property type="evidence" value="ECO:0007669"/>
    <property type="project" value="UniProtKB-KW"/>
</dbReference>
<dbReference type="Gene3D" id="3.90.226.10">
    <property type="entry name" value="2-enoyl-CoA Hydratase, Chain A, domain 1"/>
    <property type="match status" value="1"/>
</dbReference>
<evidence type="ECO:0000256" key="3">
    <source>
        <dbReference type="ARBA" id="ARBA00022723"/>
    </source>
</evidence>
<protein>
    <submittedName>
        <fullName evidence="7">Acetyl-coenzyme A carboxyl transferase beta chain</fullName>
        <ecNumber evidence="7">6.4.1.2</ecNumber>
    </submittedName>
</protein>
<dbReference type="GO" id="GO:0008270">
    <property type="term" value="F:zinc ion binding"/>
    <property type="evidence" value="ECO:0007669"/>
    <property type="project" value="UniProtKB-KW"/>
</dbReference>
<proteinExistence type="predicted"/>
<evidence type="ECO:0000256" key="1">
    <source>
        <dbReference type="ARBA" id="ARBA00004496"/>
    </source>
</evidence>
<dbReference type="EC" id="6.4.1.2" evidence="7"/>
<keyword evidence="7" id="KW-0436">Ligase</keyword>
<dbReference type="SUPFAM" id="SSF52096">
    <property type="entry name" value="ClpP/crotonase"/>
    <property type="match status" value="1"/>
</dbReference>
<dbReference type="PROSITE" id="PS50980">
    <property type="entry name" value="COA_CT_NTER"/>
    <property type="match status" value="1"/>
</dbReference>
<name>A0A3B1DJB1_9ZZZZ</name>
<dbReference type="Pfam" id="PF17848">
    <property type="entry name" value="Zn_ribbon_ACC"/>
    <property type="match status" value="1"/>
</dbReference>
<organism evidence="7">
    <name type="scientific">hydrothermal vent metagenome</name>
    <dbReference type="NCBI Taxonomy" id="652676"/>
    <lineage>
        <taxon>unclassified sequences</taxon>
        <taxon>metagenomes</taxon>
        <taxon>ecological metagenomes</taxon>
    </lineage>
</organism>